<dbReference type="AlphaFoldDB" id="A0AA39QIV9"/>
<accession>A0AA39QIV9</accession>
<feature type="compositionally biased region" description="Low complexity" evidence="1">
    <location>
        <begin position="271"/>
        <end position="282"/>
    </location>
</feature>
<evidence type="ECO:0000256" key="1">
    <source>
        <dbReference type="SAM" id="MobiDB-lite"/>
    </source>
</evidence>
<dbReference type="EMBL" id="JAUEPU010000003">
    <property type="protein sequence ID" value="KAK0503762.1"/>
    <property type="molecule type" value="Genomic_DNA"/>
</dbReference>
<evidence type="ECO:0000313" key="2">
    <source>
        <dbReference type="EMBL" id="KAK0503762.1"/>
    </source>
</evidence>
<organism evidence="2 3">
    <name type="scientific">Armillaria luteobubalina</name>
    <dbReference type="NCBI Taxonomy" id="153913"/>
    <lineage>
        <taxon>Eukaryota</taxon>
        <taxon>Fungi</taxon>
        <taxon>Dikarya</taxon>
        <taxon>Basidiomycota</taxon>
        <taxon>Agaricomycotina</taxon>
        <taxon>Agaricomycetes</taxon>
        <taxon>Agaricomycetidae</taxon>
        <taxon>Agaricales</taxon>
        <taxon>Marasmiineae</taxon>
        <taxon>Physalacriaceae</taxon>
        <taxon>Armillaria</taxon>
    </lineage>
</organism>
<proteinExistence type="predicted"/>
<dbReference type="Proteomes" id="UP001175228">
    <property type="component" value="Unassembled WGS sequence"/>
</dbReference>
<evidence type="ECO:0000313" key="3">
    <source>
        <dbReference type="Proteomes" id="UP001175228"/>
    </source>
</evidence>
<keyword evidence="3" id="KW-1185">Reference proteome</keyword>
<gene>
    <name evidence="2" type="ORF">EDD18DRAFT_1099088</name>
</gene>
<feature type="region of interest" description="Disordered" evidence="1">
    <location>
        <begin position="246"/>
        <end position="302"/>
    </location>
</feature>
<name>A0AA39QIV9_9AGAR</name>
<comment type="caution">
    <text evidence="2">The sequence shown here is derived from an EMBL/GenBank/DDBJ whole genome shotgun (WGS) entry which is preliminary data.</text>
</comment>
<reference evidence="2" key="1">
    <citation type="submission" date="2023-06" db="EMBL/GenBank/DDBJ databases">
        <authorList>
            <consortium name="Lawrence Berkeley National Laboratory"/>
            <person name="Ahrendt S."/>
            <person name="Sahu N."/>
            <person name="Indic B."/>
            <person name="Wong-Bajracharya J."/>
            <person name="Merenyi Z."/>
            <person name="Ke H.-M."/>
            <person name="Monk M."/>
            <person name="Kocsube S."/>
            <person name="Drula E."/>
            <person name="Lipzen A."/>
            <person name="Balint B."/>
            <person name="Henrissat B."/>
            <person name="Andreopoulos B."/>
            <person name="Martin F.M."/>
            <person name="Harder C.B."/>
            <person name="Rigling D."/>
            <person name="Ford K.L."/>
            <person name="Foster G.D."/>
            <person name="Pangilinan J."/>
            <person name="Papanicolaou A."/>
            <person name="Barry K."/>
            <person name="LaButti K."/>
            <person name="Viragh M."/>
            <person name="Koriabine M."/>
            <person name="Yan M."/>
            <person name="Riley R."/>
            <person name="Champramary S."/>
            <person name="Plett K.L."/>
            <person name="Tsai I.J."/>
            <person name="Slot J."/>
            <person name="Sipos G."/>
            <person name="Plett J."/>
            <person name="Nagy L.G."/>
            <person name="Grigoriev I.V."/>
        </authorList>
    </citation>
    <scope>NUCLEOTIDE SEQUENCE</scope>
    <source>
        <strain evidence="2">HWK02</strain>
    </source>
</reference>
<feature type="compositionally biased region" description="Basic and acidic residues" evidence="1">
    <location>
        <begin position="289"/>
        <end position="302"/>
    </location>
</feature>
<sequence length="333" mass="37204">MNTASPRIPETQAHITNLDVVSLNSILTAYLGVLLKANYIPAFDRIIQMILGQHHIATTIHNNNIIYTTIDGADHYILSQGLILTLCNATEVLFYILMHAVHNVPYHLVAMALTVPPPQVHELGLNNLDHIEIRYYDLHAHHLECQASWSDFLVFFYSERVVQITEDRGITMEELLMHYQANNVSALSTFVVPNNVMVPYDPNYPAFQSSGPPATLSPPNSLSPLDTPIAFNSNLLLPNNDDISLSDYSDSEDLEMTDCSSTETDTEMSSDSDNRYSSGSYDFGPFLGPHKDNNDNEGRDGDSMIVVATNNYSDNTDEVIENPRYLADMSEQM</sequence>
<protein>
    <submittedName>
        <fullName evidence="2">Uncharacterized protein</fullName>
    </submittedName>
</protein>